<organism evidence="1 2">
    <name type="scientific">Dissostichus eleginoides</name>
    <name type="common">Patagonian toothfish</name>
    <name type="synonym">Dissostichus amissus</name>
    <dbReference type="NCBI Taxonomy" id="100907"/>
    <lineage>
        <taxon>Eukaryota</taxon>
        <taxon>Metazoa</taxon>
        <taxon>Chordata</taxon>
        <taxon>Craniata</taxon>
        <taxon>Vertebrata</taxon>
        <taxon>Euteleostomi</taxon>
        <taxon>Actinopterygii</taxon>
        <taxon>Neopterygii</taxon>
        <taxon>Teleostei</taxon>
        <taxon>Neoteleostei</taxon>
        <taxon>Acanthomorphata</taxon>
        <taxon>Eupercaria</taxon>
        <taxon>Perciformes</taxon>
        <taxon>Notothenioidei</taxon>
        <taxon>Nototheniidae</taxon>
        <taxon>Dissostichus</taxon>
    </lineage>
</organism>
<name>A0AAD9BW49_DISEL</name>
<dbReference type="Proteomes" id="UP001228049">
    <property type="component" value="Unassembled WGS sequence"/>
</dbReference>
<evidence type="ECO:0000313" key="1">
    <source>
        <dbReference type="EMBL" id="KAK1891507.1"/>
    </source>
</evidence>
<evidence type="ECO:0000313" key="2">
    <source>
        <dbReference type="Proteomes" id="UP001228049"/>
    </source>
</evidence>
<dbReference type="EMBL" id="JASDAP010000015">
    <property type="protein sequence ID" value="KAK1891507.1"/>
    <property type="molecule type" value="Genomic_DNA"/>
</dbReference>
<proteinExistence type="predicted"/>
<protein>
    <submittedName>
        <fullName evidence="1">Phosphatase SPAC5H10.03</fullName>
    </submittedName>
</protein>
<reference evidence="1" key="1">
    <citation type="submission" date="2023-04" db="EMBL/GenBank/DDBJ databases">
        <title>Chromosome-level genome of Chaenocephalus aceratus.</title>
        <authorList>
            <person name="Park H."/>
        </authorList>
    </citation>
    <scope>NUCLEOTIDE SEQUENCE</scope>
    <source>
        <strain evidence="1">DE</strain>
        <tissue evidence="1">Muscle</tissue>
    </source>
</reference>
<gene>
    <name evidence="1" type="ORF">KUDE01_010335</name>
</gene>
<feature type="non-terminal residue" evidence="1">
    <location>
        <position position="77"/>
    </location>
</feature>
<dbReference type="AlphaFoldDB" id="A0AAD9BW49"/>
<keyword evidence="2" id="KW-1185">Reference proteome</keyword>
<comment type="caution">
    <text evidence="1">The sequence shown here is derived from an EMBL/GenBank/DDBJ whole genome shotgun (WGS) entry which is preliminary data.</text>
</comment>
<accession>A0AAD9BW49</accession>
<sequence length="77" mass="8280">TWAFQRVAEKGRVMRMVAVAVDVGGLQHKPEGDFSSCIESCFPLTDNVSPGDATANTLHAKQSLPHSQSLPLSVQMV</sequence>
<feature type="non-terminal residue" evidence="1">
    <location>
        <position position="1"/>
    </location>
</feature>